<organism evidence="5 6">
    <name type="scientific">Phycomyces blakesleeanus</name>
    <dbReference type="NCBI Taxonomy" id="4837"/>
    <lineage>
        <taxon>Eukaryota</taxon>
        <taxon>Fungi</taxon>
        <taxon>Fungi incertae sedis</taxon>
        <taxon>Mucoromycota</taxon>
        <taxon>Mucoromycotina</taxon>
        <taxon>Mucoromycetes</taxon>
        <taxon>Mucorales</taxon>
        <taxon>Phycomycetaceae</taxon>
        <taxon>Phycomyces</taxon>
    </lineage>
</organism>
<dbReference type="PANTHER" id="PTHR12548">
    <property type="entry name" value="TRANSCRIPTION FACTOR DP"/>
    <property type="match status" value="1"/>
</dbReference>
<feature type="region of interest" description="Disordered" evidence="3">
    <location>
        <begin position="88"/>
        <end position="112"/>
    </location>
</feature>
<comment type="caution">
    <text evidence="5">The sequence shown here is derived from an EMBL/GenBank/DDBJ whole genome shotgun (WGS) entry which is preliminary data.</text>
</comment>
<name>A0ABR3BDW8_PHYBL</name>
<evidence type="ECO:0000313" key="6">
    <source>
        <dbReference type="Proteomes" id="UP001448207"/>
    </source>
</evidence>
<gene>
    <name evidence="5" type="ORF">J3Q64DRAFT_1856839</name>
</gene>
<keyword evidence="6" id="KW-1185">Reference proteome</keyword>
<dbReference type="SUPFAM" id="SSF46785">
    <property type="entry name" value="Winged helix' DNA-binding domain"/>
    <property type="match status" value="1"/>
</dbReference>
<feature type="region of interest" description="Disordered" evidence="3">
    <location>
        <begin position="1"/>
        <end position="42"/>
    </location>
</feature>
<comment type="subcellular location">
    <subcellularLocation>
        <location evidence="1">Nucleus</location>
    </subcellularLocation>
</comment>
<feature type="compositionally biased region" description="Low complexity" evidence="3">
    <location>
        <begin position="18"/>
        <end position="29"/>
    </location>
</feature>
<dbReference type="InterPro" id="IPR036388">
    <property type="entry name" value="WH-like_DNA-bd_sf"/>
</dbReference>
<feature type="compositionally biased region" description="Polar residues" evidence="3">
    <location>
        <begin position="1"/>
        <end position="11"/>
    </location>
</feature>
<dbReference type="Gene3D" id="1.10.10.10">
    <property type="entry name" value="Winged helix-like DNA-binding domain superfamily/Winged helix DNA-binding domain"/>
    <property type="match status" value="1"/>
</dbReference>
<keyword evidence="1" id="KW-0804">Transcription</keyword>
<evidence type="ECO:0000256" key="1">
    <source>
        <dbReference type="RuleBase" id="RU003796"/>
    </source>
</evidence>
<evidence type="ECO:0000313" key="5">
    <source>
        <dbReference type="EMBL" id="KAL0097031.1"/>
    </source>
</evidence>
<dbReference type="PANTHER" id="PTHR12548:SF9">
    <property type="entry name" value="TRANSCRIPTION FACTOR DP"/>
    <property type="match status" value="1"/>
</dbReference>
<protein>
    <submittedName>
        <fullName evidence="5">Transcription factor E2F/dimerization partner</fullName>
    </submittedName>
</protein>
<proteinExistence type="inferred from homology"/>
<evidence type="ECO:0000259" key="4">
    <source>
        <dbReference type="SMART" id="SM01372"/>
    </source>
</evidence>
<evidence type="ECO:0000256" key="2">
    <source>
        <dbReference type="SAM" id="Coils"/>
    </source>
</evidence>
<accession>A0ABR3BDW8</accession>
<keyword evidence="1" id="KW-0805">Transcription regulation</keyword>
<keyword evidence="1" id="KW-0238">DNA-binding</keyword>
<comment type="similarity">
    <text evidence="1">Belongs to the E2F/DP family.</text>
</comment>
<evidence type="ECO:0000256" key="3">
    <source>
        <dbReference type="SAM" id="MobiDB-lite"/>
    </source>
</evidence>
<feature type="domain" description="E2F/DP family winged-helix DNA-binding" evidence="4">
    <location>
        <begin position="112"/>
        <end position="191"/>
    </location>
</feature>
<dbReference type="InterPro" id="IPR036390">
    <property type="entry name" value="WH_DNA-bd_sf"/>
</dbReference>
<keyword evidence="1" id="KW-0539">Nucleus</keyword>
<dbReference type="EMBL" id="JBCLYO010000001">
    <property type="protein sequence ID" value="KAL0097031.1"/>
    <property type="molecule type" value="Genomic_DNA"/>
</dbReference>
<dbReference type="InterPro" id="IPR015648">
    <property type="entry name" value="Transcrpt_fac_DP"/>
</dbReference>
<reference evidence="5 6" key="1">
    <citation type="submission" date="2024-04" db="EMBL/GenBank/DDBJ databases">
        <title>Symmetric and asymmetric DNA N6-adenine methylation regulates different biological responses in Mucorales.</title>
        <authorList>
            <consortium name="Lawrence Berkeley National Laboratory"/>
            <person name="Lax C."/>
            <person name="Mondo S.J."/>
            <person name="Osorio-Concepcion M."/>
            <person name="Muszewska A."/>
            <person name="Corrochano-Luque M."/>
            <person name="Gutierrez G."/>
            <person name="Riley R."/>
            <person name="Lipzen A."/>
            <person name="Guo J."/>
            <person name="Hundley H."/>
            <person name="Amirebrahimi M."/>
            <person name="Ng V."/>
            <person name="Lorenzo-Gutierrez D."/>
            <person name="Binder U."/>
            <person name="Yang J."/>
            <person name="Song Y."/>
            <person name="Canovas D."/>
            <person name="Navarro E."/>
            <person name="Freitag M."/>
            <person name="Gabaldon T."/>
            <person name="Grigoriev I.V."/>
            <person name="Corrochano L.M."/>
            <person name="Nicolas F.E."/>
            <person name="Garre V."/>
        </authorList>
    </citation>
    <scope>NUCLEOTIDE SEQUENCE [LARGE SCALE GENOMIC DNA]</scope>
    <source>
        <strain evidence="5 6">L51</strain>
    </source>
</reference>
<dbReference type="SMART" id="SM01372">
    <property type="entry name" value="E2F_TDP"/>
    <property type="match status" value="1"/>
</dbReference>
<keyword evidence="2" id="KW-0175">Coiled coil</keyword>
<feature type="coiled-coil region" evidence="2">
    <location>
        <begin position="199"/>
        <end position="226"/>
    </location>
</feature>
<sequence>MFTPRNNQKSLPSIEHILTPATSPLTNSPLSPPATFPSPQKAIHSVRKASIASLLNSDPELRRLDEEENLSNYQSHFSNPVLLSIKRGRPCNSVDQPLKKRKSPPSSLDLPRATKGLRHFSKQVCDKVEAKGVTTYNEATDQLAKDIQALNPGDEHVYDQKNIRRRVYDALNVLMAMNIITKNKKEIKWLGIPSSLKSSSEAGDRAKQLQQQIEQEELLQAELISRKQQTTRQLTNKVGQYVKIRQLIHRNQKSPPPDQSIISELPINLTTGYNNEISCEGKMSKYPIYDILDSIDLPFSSHPAIWLPDQSWYKYLPEPTPSVLSPVSLVS</sequence>
<dbReference type="Proteomes" id="UP001448207">
    <property type="component" value="Unassembled WGS sequence"/>
</dbReference>
<dbReference type="InterPro" id="IPR003316">
    <property type="entry name" value="E2F_WHTH_DNA-bd_dom"/>
</dbReference>
<dbReference type="Pfam" id="PF02319">
    <property type="entry name" value="WHD_E2F_TDP"/>
    <property type="match status" value="1"/>
</dbReference>